<gene>
    <name evidence="1" type="ORF">GB883_10510</name>
</gene>
<evidence type="ECO:0000313" key="1">
    <source>
        <dbReference type="EMBL" id="KAE8764139.1"/>
    </source>
</evidence>
<dbReference type="OrthoDB" id="26212at2"/>
<dbReference type="AlphaFoldDB" id="A0A7J5UP42"/>
<evidence type="ECO:0000313" key="2">
    <source>
        <dbReference type="Proteomes" id="UP000451860"/>
    </source>
</evidence>
<organism evidence="1 2">
    <name type="scientific">Georgenia thermotolerans</name>
    <dbReference type="NCBI Taxonomy" id="527326"/>
    <lineage>
        <taxon>Bacteria</taxon>
        <taxon>Bacillati</taxon>
        <taxon>Actinomycetota</taxon>
        <taxon>Actinomycetes</taxon>
        <taxon>Micrococcales</taxon>
        <taxon>Bogoriellaceae</taxon>
        <taxon>Georgenia</taxon>
    </lineage>
</organism>
<evidence type="ECO:0008006" key="3">
    <source>
        <dbReference type="Google" id="ProtNLM"/>
    </source>
</evidence>
<sequence>MDLDRQIRPLDREVGDLVEQVRTTPPPANPREADALGLFLDRHQDEPIALIGFDGEQLPVSPEVRQVLAHAALALRDGHAVSVLSIAEHLTLRQAAALLGLDRAALLELVADGELPVGPDGRLALSDLVAHHERRRVAHLAHLEELARERLKQAS</sequence>
<reference evidence="1 2" key="1">
    <citation type="submission" date="2019-10" db="EMBL/GenBank/DDBJ databases">
        <title>Georgenia wutianyii sp. nov. and Georgenia yuyongxinii sp. nov. isolated from plateau pika (Ochotona curzoniae) in the Qinghai-Tibet plateau of China.</title>
        <authorList>
            <person name="Tian Z."/>
        </authorList>
    </citation>
    <scope>NUCLEOTIDE SEQUENCE [LARGE SCALE GENOMIC DNA]</scope>
    <source>
        <strain evidence="1 2">DSM 21501</strain>
    </source>
</reference>
<accession>A0A7J5UP42</accession>
<name>A0A7J5UP42_9MICO</name>
<keyword evidence="2" id="KW-1185">Reference proteome</keyword>
<comment type="caution">
    <text evidence="1">The sequence shown here is derived from an EMBL/GenBank/DDBJ whole genome shotgun (WGS) entry which is preliminary data.</text>
</comment>
<dbReference type="EMBL" id="WHJE01000042">
    <property type="protein sequence ID" value="KAE8764139.1"/>
    <property type="molecule type" value="Genomic_DNA"/>
</dbReference>
<protein>
    <recommendedName>
        <fullName evidence="3">Helix-turn-helix domain-containing protein</fullName>
    </recommendedName>
</protein>
<dbReference type="RefSeq" id="WP_155524118.1">
    <property type="nucleotide sequence ID" value="NZ_VUKF01000014.1"/>
</dbReference>
<dbReference type="Proteomes" id="UP000451860">
    <property type="component" value="Unassembled WGS sequence"/>
</dbReference>
<proteinExistence type="predicted"/>